<feature type="region of interest" description="Disordered" evidence="1">
    <location>
        <begin position="156"/>
        <end position="189"/>
    </location>
</feature>
<dbReference type="Proteomes" id="UP000479190">
    <property type="component" value="Unassembled WGS sequence"/>
</dbReference>
<keyword evidence="4" id="KW-1185">Reference proteome</keyword>
<evidence type="ECO:0000256" key="1">
    <source>
        <dbReference type="SAM" id="MobiDB-lite"/>
    </source>
</evidence>
<proteinExistence type="predicted"/>
<keyword evidence="2" id="KW-1133">Transmembrane helix</keyword>
<protein>
    <submittedName>
        <fullName evidence="3">Uncharacterized protein</fullName>
    </submittedName>
</protein>
<evidence type="ECO:0000313" key="3">
    <source>
        <dbReference type="EMBL" id="CAB0033510.1"/>
    </source>
</evidence>
<accession>A0A6H5I9X4</accession>
<gene>
    <name evidence="3" type="ORF">TBRA_LOCUS5412</name>
</gene>
<organism evidence="3 4">
    <name type="scientific">Trichogramma brassicae</name>
    <dbReference type="NCBI Taxonomy" id="86971"/>
    <lineage>
        <taxon>Eukaryota</taxon>
        <taxon>Metazoa</taxon>
        <taxon>Ecdysozoa</taxon>
        <taxon>Arthropoda</taxon>
        <taxon>Hexapoda</taxon>
        <taxon>Insecta</taxon>
        <taxon>Pterygota</taxon>
        <taxon>Neoptera</taxon>
        <taxon>Endopterygota</taxon>
        <taxon>Hymenoptera</taxon>
        <taxon>Apocrita</taxon>
        <taxon>Proctotrupomorpha</taxon>
        <taxon>Chalcidoidea</taxon>
        <taxon>Trichogrammatidae</taxon>
        <taxon>Trichogramma</taxon>
    </lineage>
</organism>
<name>A0A6H5I9X4_9HYME</name>
<evidence type="ECO:0000256" key="2">
    <source>
        <dbReference type="SAM" id="Phobius"/>
    </source>
</evidence>
<dbReference type="EMBL" id="CADCXV010000713">
    <property type="protein sequence ID" value="CAB0033510.1"/>
    <property type="molecule type" value="Genomic_DNA"/>
</dbReference>
<dbReference type="AlphaFoldDB" id="A0A6H5I9X4"/>
<evidence type="ECO:0000313" key="4">
    <source>
        <dbReference type="Proteomes" id="UP000479190"/>
    </source>
</evidence>
<keyword evidence="2" id="KW-0812">Transmembrane</keyword>
<sequence length="198" mass="22138">MSEISRKERCIGFMADKNNYVHELLEECTRACETELVQTLYIISGGGAIAWLRAIILTVISIRNARKTRGRYYADEEAHQTDGRARAQEPIYDYVAMRKTTMSVRSKPPGLAKNPGNQEGNALACARVDPGDDPPMVADVDEHCTGTCTTLSVRHGKSQPRAYPEEIVDERHPVDGARTQRLVPEGNKQPFKLIKQIQ</sequence>
<feature type="transmembrane region" description="Helical" evidence="2">
    <location>
        <begin position="40"/>
        <end position="62"/>
    </location>
</feature>
<keyword evidence="2" id="KW-0472">Membrane</keyword>
<reference evidence="3 4" key="1">
    <citation type="submission" date="2020-02" db="EMBL/GenBank/DDBJ databases">
        <authorList>
            <person name="Ferguson B K."/>
        </authorList>
    </citation>
    <scope>NUCLEOTIDE SEQUENCE [LARGE SCALE GENOMIC DNA]</scope>
</reference>